<gene>
    <name evidence="1" type="ORF">CJ192_07705</name>
</gene>
<proteinExistence type="predicted"/>
<reference evidence="1 2" key="1">
    <citation type="submission" date="2017-09" db="EMBL/GenBank/DDBJ databases">
        <title>Bacterial strain isolated from the female urinary microbiota.</title>
        <authorList>
            <person name="Thomas-White K."/>
            <person name="Kumar N."/>
            <person name="Forster S."/>
            <person name="Putonti C."/>
            <person name="Lawley T."/>
            <person name="Wolfe A.J."/>
        </authorList>
    </citation>
    <scope>NUCLEOTIDE SEQUENCE [LARGE SCALE GENOMIC DNA]</scope>
    <source>
        <strain evidence="1 2">UMB0204</strain>
    </source>
</reference>
<dbReference type="AlphaFoldDB" id="A0A2N6UHI4"/>
<dbReference type="Proteomes" id="UP000235658">
    <property type="component" value="Unassembled WGS sequence"/>
</dbReference>
<protein>
    <submittedName>
        <fullName evidence="1">Uncharacterized protein</fullName>
    </submittedName>
</protein>
<dbReference type="EMBL" id="PNHP01000005">
    <property type="protein sequence ID" value="PMC81074.1"/>
    <property type="molecule type" value="Genomic_DNA"/>
</dbReference>
<sequence length="158" mass="18464">MDKIVAILPAEIKGVGIGCEVYTEKRVFVDRSTPCLFLKHMASKRSVSIKLMHKNMKEILKVSRNLPYCIDSFNVFFPFKIRQTDNDDLRRGFVNCYFVEDIRNCEIILKNGMTLSSLNRDRALKNNFNNASKIMYMMFARELSKIRRSMDFIDDMAL</sequence>
<dbReference type="GeneID" id="84579067"/>
<name>A0A2N6UHI4_9FIRM</name>
<evidence type="ECO:0000313" key="2">
    <source>
        <dbReference type="Proteomes" id="UP000235658"/>
    </source>
</evidence>
<accession>A0A2N6UHI4</accession>
<evidence type="ECO:0000313" key="1">
    <source>
        <dbReference type="EMBL" id="PMC81074.1"/>
    </source>
</evidence>
<dbReference type="RefSeq" id="WP_102198368.1">
    <property type="nucleotide sequence ID" value="NZ_PNHP01000005.1"/>
</dbReference>
<organism evidence="1 2">
    <name type="scientific">Anaerococcus hydrogenalis</name>
    <dbReference type="NCBI Taxonomy" id="33029"/>
    <lineage>
        <taxon>Bacteria</taxon>
        <taxon>Bacillati</taxon>
        <taxon>Bacillota</taxon>
        <taxon>Tissierellia</taxon>
        <taxon>Tissierellales</taxon>
        <taxon>Peptoniphilaceae</taxon>
        <taxon>Anaerococcus</taxon>
    </lineage>
</organism>
<comment type="caution">
    <text evidence="1">The sequence shown here is derived from an EMBL/GenBank/DDBJ whole genome shotgun (WGS) entry which is preliminary data.</text>
</comment>